<accession>A0A6H5IEC6</accession>
<dbReference type="Pfam" id="PF12796">
    <property type="entry name" value="Ank_2"/>
    <property type="match status" value="1"/>
</dbReference>
<keyword evidence="5" id="KW-1185">Reference proteome</keyword>
<dbReference type="PANTHER" id="PTHR24180:SF45">
    <property type="entry name" value="POLY [ADP-RIBOSE] POLYMERASE TANKYRASE"/>
    <property type="match status" value="1"/>
</dbReference>
<dbReference type="PROSITE" id="PS50088">
    <property type="entry name" value="ANK_REPEAT"/>
    <property type="match status" value="2"/>
</dbReference>
<name>A0A6H5IEC6_9HYME</name>
<evidence type="ECO:0000256" key="3">
    <source>
        <dbReference type="PROSITE-ProRule" id="PRU00023"/>
    </source>
</evidence>
<reference evidence="4 5" key="1">
    <citation type="submission" date="2020-02" db="EMBL/GenBank/DDBJ databases">
        <authorList>
            <person name="Ferguson B K."/>
        </authorList>
    </citation>
    <scope>NUCLEOTIDE SEQUENCE [LARGE SCALE GENOMIC DNA]</scope>
</reference>
<sequence>MDENDQECLKKLKSMRKEVNWEVEKERHKLLDQLYPLVRNWKGQLPDVREIFQQEEIDWLLLHYMSNIIEYPDCGILRTRIVTFFTKAGYKDKPNVDQDGKPLLRRTTAVHRAAGEGRFTPSLFKIYDRFDLNYIDERGITHFHVACEYGCCDVVEKFLELGQDPDCLAQKSDSSPIDSPLHLALDQKEYKMVALLLRNGANPNSFNNNGLVPLHIICMREKNSDVDLYSIFCKRKTVPDDDWDKLDVAILLLRSGANPNLASKEGLTPLHMICERSYVKDLTEVIFEISADENQTLQVDARDKFGRTPLQLAVANLMPDLVKLLLDRGADLSGVVLPNETYFDSKYRGNKDTVNDHRWQAEPPQWEARGRQPHAQNGQPRLILVAASTPTLGRESVKIHYRNDPVKYDLVFPLRLTPSLSRELCFFSCEYRLKKVSKPRTGEIVNYSSA</sequence>
<dbReference type="Gene3D" id="1.25.40.20">
    <property type="entry name" value="Ankyrin repeat-containing domain"/>
    <property type="match status" value="2"/>
</dbReference>
<keyword evidence="2 3" id="KW-0040">ANK repeat</keyword>
<feature type="repeat" description="ANK" evidence="3">
    <location>
        <begin position="179"/>
        <end position="208"/>
    </location>
</feature>
<evidence type="ECO:0000256" key="1">
    <source>
        <dbReference type="ARBA" id="ARBA00022737"/>
    </source>
</evidence>
<dbReference type="Pfam" id="PF00023">
    <property type="entry name" value="Ank"/>
    <property type="match status" value="1"/>
</dbReference>
<dbReference type="SMART" id="SM00248">
    <property type="entry name" value="ANK"/>
    <property type="match status" value="5"/>
</dbReference>
<dbReference type="InterPro" id="IPR002110">
    <property type="entry name" value="Ankyrin_rpt"/>
</dbReference>
<dbReference type="PROSITE" id="PS50297">
    <property type="entry name" value="ANK_REP_REGION"/>
    <property type="match status" value="2"/>
</dbReference>
<feature type="repeat" description="ANK" evidence="3">
    <location>
        <begin position="305"/>
        <end position="333"/>
    </location>
</feature>
<proteinExistence type="predicted"/>
<dbReference type="AlphaFoldDB" id="A0A6H5IEC6"/>
<dbReference type="SUPFAM" id="SSF48403">
    <property type="entry name" value="Ankyrin repeat"/>
    <property type="match status" value="1"/>
</dbReference>
<evidence type="ECO:0000313" key="4">
    <source>
        <dbReference type="EMBL" id="CAB0033800.1"/>
    </source>
</evidence>
<dbReference type="InterPro" id="IPR051637">
    <property type="entry name" value="Ank_repeat_dom-contain_49"/>
</dbReference>
<dbReference type="Proteomes" id="UP000479190">
    <property type="component" value="Unassembled WGS sequence"/>
</dbReference>
<gene>
    <name evidence="4" type="ORF">TBRA_LOCUS5698</name>
</gene>
<dbReference type="InterPro" id="IPR036770">
    <property type="entry name" value="Ankyrin_rpt-contain_sf"/>
</dbReference>
<dbReference type="PANTHER" id="PTHR24180">
    <property type="entry name" value="CYCLIN-DEPENDENT KINASE INHIBITOR 2C-RELATED"/>
    <property type="match status" value="1"/>
</dbReference>
<keyword evidence="1" id="KW-0677">Repeat</keyword>
<evidence type="ECO:0000256" key="2">
    <source>
        <dbReference type="ARBA" id="ARBA00023043"/>
    </source>
</evidence>
<dbReference type="EMBL" id="CADCXV010000725">
    <property type="protein sequence ID" value="CAB0033800.1"/>
    <property type="molecule type" value="Genomic_DNA"/>
</dbReference>
<dbReference type="OrthoDB" id="10675450at2759"/>
<organism evidence="4 5">
    <name type="scientific">Trichogramma brassicae</name>
    <dbReference type="NCBI Taxonomy" id="86971"/>
    <lineage>
        <taxon>Eukaryota</taxon>
        <taxon>Metazoa</taxon>
        <taxon>Ecdysozoa</taxon>
        <taxon>Arthropoda</taxon>
        <taxon>Hexapoda</taxon>
        <taxon>Insecta</taxon>
        <taxon>Pterygota</taxon>
        <taxon>Neoptera</taxon>
        <taxon>Endopterygota</taxon>
        <taxon>Hymenoptera</taxon>
        <taxon>Apocrita</taxon>
        <taxon>Proctotrupomorpha</taxon>
        <taxon>Chalcidoidea</taxon>
        <taxon>Trichogrammatidae</taxon>
        <taxon>Trichogramma</taxon>
    </lineage>
</organism>
<evidence type="ECO:0000313" key="5">
    <source>
        <dbReference type="Proteomes" id="UP000479190"/>
    </source>
</evidence>
<protein>
    <submittedName>
        <fullName evidence="4">Uncharacterized protein</fullName>
    </submittedName>
</protein>